<reference evidence="2 3" key="1">
    <citation type="submission" date="2020-08" db="EMBL/GenBank/DDBJ databases">
        <title>Sequencing the genomes of 1000 actinobacteria strains.</title>
        <authorList>
            <person name="Klenk H.-P."/>
        </authorList>
    </citation>
    <scope>NUCLEOTIDE SEQUENCE [LARGE SCALE GENOMIC DNA]</scope>
    <source>
        <strain evidence="2 3">DSM 45584</strain>
    </source>
</reference>
<protein>
    <submittedName>
        <fullName evidence="2">Uncharacterized protein</fullName>
    </submittedName>
</protein>
<keyword evidence="1" id="KW-0812">Transmembrane</keyword>
<dbReference type="EMBL" id="JACHIW010000001">
    <property type="protein sequence ID" value="MBB5154969.1"/>
    <property type="molecule type" value="Genomic_DNA"/>
</dbReference>
<evidence type="ECO:0000313" key="3">
    <source>
        <dbReference type="Proteomes" id="UP000584374"/>
    </source>
</evidence>
<accession>A0A840Q8M6</accession>
<keyword evidence="1" id="KW-1133">Transmembrane helix</keyword>
<organism evidence="2 3">
    <name type="scientific">Saccharopolyspora phatthalungensis</name>
    <dbReference type="NCBI Taxonomy" id="664693"/>
    <lineage>
        <taxon>Bacteria</taxon>
        <taxon>Bacillati</taxon>
        <taxon>Actinomycetota</taxon>
        <taxon>Actinomycetes</taxon>
        <taxon>Pseudonocardiales</taxon>
        <taxon>Pseudonocardiaceae</taxon>
        <taxon>Saccharopolyspora</taxon>
    </lineage>
</organism>
<name>A0A840Q8M6_9PSEU</name>
<evidence type="ECO:0000313" key="2">
    <source>
        <dbReference type="EMBL" id="MBB5154969.1"/>
    </source>
</evidence>
<evidence type="ECO:0000256" key="1">
    <source>
        <dbReference type="SAM" id="Phobius"/>
    </source>
</evidence>
<keyword evidence="1" id="KW-0472">Membrane</keyword>
<feature type="transmembrane region" description="Helical" evidence="1">
    <location>
        <begin position="6"/>
        <end position="28"/>
    </location>
</feature>
<dbReference type="Proteomes" id="UP000584374">
    <property type="component" value="Unassembled WGS sequence"/>
</dbReference>
<keyword evidence="3" id="KW-1185">Reference proteome</keyword>
<dbReference type="AlphaFoldDB" id="A0A840Q8M6"/>
<gene>
    <name evidence="2" type="ORF">BJ970_002503</name>
</gene>
<sequence length="203" mass="22979">MTIPLPLQTALISAITAAVVTLLVEYVAKPHLEARKDRVLEATRAKRAVDTSLGGIMSAAVRLMVAATKADNWDTVSEHLKILDERVAALELHHAQARGAMPNRQRELADKAVDAVTSVPLQIEAVFFNWQDRRREPVFQKVIRRQHIQIRDAATLVQSAYGWPRMTRWKPLRTKRVALFKAAADELQNEINSPYRFLEVEIL</sequence>
<dbReference type="RefSeq" id="WP_184726396.1">
    <property type="nucleotide sequence ID" value="NZ_JACHIW010000001.1"/>
</dbReference>
<comment type="caution">
    <text evidence="2">The sequence shown here is derived from an EMBL/GenBank/DDBJ whole genome shotgun (WGS) entry which is preliminary data.</text>
</comment>
<proteinExistence type="predicted"/>